<keyword evidence="1" id="KW-0472">Membrane</keyword>
<keyword evidence="1" id="KW-1133">Transmembrane helix</keyword>
<gene>
    <name evidence="2" type="ORF">E1A91_A04G045200v1</name>
</gene>
<evidence type="ECO:0000313" key="3">
    <source>
        <dbReference type="Proteomes" id="UP000323597"/>
    </source>
</evidence>
<sequence length="52" mass="6237">MITMFLDLGIKLPFFFHFCHLLLIFRFLVFFVVGYDLFFIFSSKLDFSTVMA</sequence>
<keyword evidence="3" id="KW-1185">Reference proteome</keyword>
<dbReference type="EMBL" id="CM017639">
    <property type="protein sequence ID" value="TYJ39130.1"/>
    <property type="molecule type" value="Genomic_DNA"/>
</dbReference>
<evidence type="ECO:0000256" key="1">
    <source>
        <dbReference type="SAM" id="Phobius"/>
    </source>
</evidence>
<keyword evidence="1" id="KW-0812">Transmembrane</keyword>
<protein>
    <submittedName>
        <fullName evidence="2">Uncharacterized protein</fullName>
    </submittedName>
</protein>
<organism evidence="2 3">
    <name type="scientific">Gossypium mustelinum</name>
    <name type="common">Cotton</name>
    <name type="synonym">Gossypium caicoense</name>
    <dbReference type="NCBI Taxonomy" id="34275"/>
    <lineage>
        <taxon>Eukaryota</taxon>
        <taxon>Viridiplantae</taxon>
        <taxon>Streptophyta</taxon>
        <taxon>Embryophyta</taxon>
        <taxon>Tracheophyta</taxon>
        <taxon>Spermatophyta</taxon>
        <taxon>Magnoliopsida</taxon>
        <taxon>eudicotyledons</taxon>
        <taxon>Gunneridae</taxon>
        <taxon>Pentapetalae</taxon>
        <taxon>rosids</taxon>
        <taxon>malvids</taxon>
        <taxon>Malvales</taxon>
        <taxon>Malvaceae</taxon>
        <taxon>Malvoideae</taxon>
        <taxon>Gossypium</taxon>
    </lineage>
</organism>
<dbReference type="AlphaFoldDB" id="A0A5D2ZM95"/>
<dbReference type="Proteomes" id="UP000323597">
    <property type="component" value="Chromosome A04"/>
</dbReference>
<proteinExistence type="predicted"/>
<reference evidence="2 3" key="1">
    <citation type="submission" date="2019-07" db="EMBL/GenBank/DDBJ databases">
        <title>WGS assembly of Gossypium mustelinum.</title>
        <authorList>
            <person name="Chen Z.J."/>
            <person name="Sreedasyam A."/>
            <person name="Ando A."/>
            <person name="Song Q."/>
            <person name="De L."/>
            <person name="Hulse-Kemp A."/>
            <person name="Ding M."/>
            <person name="Ye W."/>
            <person name="Kirkbride R."/>
            <person name="Jenkins J."/>
            <person name="Plott C."/>
            <person name="Lovell J."/>
            <person name="Lin Y.-M."/>
            <person name="Vaughn R."/>
            <person name="Liu B."/>
            <person name="Li W."/>
            <person name="Simpson S."/>
            <person name="Scheffler B."/>
            <person name="Saski C."/>
            <person name="Grover C."/>
            <person name="Hu G."/>
            <person name="Conover J."/>
            <person name="Carlson J."/>
            <person name="Shu S."/>
            <person name="Boston L."/>
            <person name="Williams M."/>
            <person name="Peterson D."/>
            <person name="Mcgee K."/>
            <person name="Jones D."/>
            <person name="Wendel J."/>
            <person name="Stelly D."/>
            <person name="Grimwood J."/>
            <person name="Schmutz J."/>
        </authorList>
    </citation>
    <scope>NUCLEOTIDE SEQUENCE [LARGE SCALE GENOMIC DNA]</scope>
    <source>
        <strain evidence="2">1408120.09</strain>
    </source>
</reference>
<accession>A0A5D2ZM95</accession>
<feature type="transmembrane region" description="Helical" evidence="1">
    <location>
        <begin position="14"/>
        <end position="41"/>
    </location>
</feature>
<evidence type="ECO:0000313" key="2">
    <source>
        <dbReference type="EMBL" id="TYJ39130.1"/>
    </source>
</evidence>
<name>A0A5D2ZM95_GOSMU</name>